<reference evidence="2" key="1">
    <citation type="submission" date="2023-07" db="EMBL/GenBank/DDBJ databases">
        <title>30 novel species of actinomycetes from the DSMZ collection.</title>
        <authorList>
            <person name="Nouioui I."/>
        </authorList>
    </citation>
    <scope>NUCLEOTIDE SEQUENCE [LARGE SCALE GENOMIC DNA]</scope>
    <source>
        <strain evidence="2">DSM 44917</strain>
    </source>
</reference>
<proteinExistence type="predicted"/>
<gene>
    <name evidence="1" type="ORF">RM780_11445</name>
</gene>
<sequence>MGSDLSVSAEELGPVERAALGLSQELPARATAALEDTDEAGRALTAGQLSSGQALLLLSDRWRGRVAALGRDCERIAGHLGMTAATHAALEGDLQGRIARTAAALDGAGPDPGLLTLFGLVPPEGPAGPGEA</sequence>
<name>A0ABU2L7U3_9ACTN</name>
<accession>A0ABU2L7U3</accession>
<dbReference type="EMBL" id="JAVREN010000013">
    <property type="protein sequence ID" value="MDT0307575.1"/>
    <property type="molecule type" value="Genomic_DNA"/>
</dbReference>
<keyword evidence="2" id="KW-1185">Reference proteome</keyword>
<evidence type="ECO:0000313" key="1">
    <source>
        <dbReference type="EMBL" id="MDT0307575.1"/>
    </source>
</evidence>
<organism evidence="1 2">
    <name type="scientific">Streptomyces boetiae</name>
    <dbReference type="NCBI Taxonomy" id="3075541"/>
    <lineage>
        <taxon>Bacteria</taxon>
        <taxon>Bacillati</taxon>
        <taxon>Actinomycetota</taxon>
        <taxon>Actinomycetes</taxon>
        <taxon>Kitasatosporales</taxon>
        <taxon>Streptomycetaceae</taxon>
        <taxon>Streptomyces</taxon>
    </lineage>
</organism>
<protein>
    <submittedName>
        <fullName evidence="1">Uncharacterized protein</fullName>
    </submittedName>
</protein>
<evidence type="ECO:0000313" key="2">
    <source>
        <dbReference type="Proteomes" id="UP001183388"/>
    </source>
</evidence>
<dbReference type="RefSeq" id="WP_311630530.1">
    <property type="nucleotide sequence ID" value="NZ_JAVREN010000013.1"/>
</dbReference>
<dbReference type="Proteomes" id="UP001183388">
    <property type="component" value="Unassembled WGS sequence"/>
</dbReference>
<comment type="caution">
    <text evidence="1">The sequence shown here is derived from an EMBL/GenBank/DDBJ whole genome shotgun (WGS) entry which is preliminary data.</text>
</comment>